<evidence type="ECO:0000256" key="5">
    <source>
        <dbReference type="ARBA" id="ARBA00023163"/>
    </source>
</evidence>
<name>A0AA46YJE4_9ACTN</name>
<dbReference type="GO" id="GO:0016987">
    <property type="term" value="F:sigma factor activity"/>
    <property type="evidence" value="ECO:0007669"/>
    <property type="project" value="UniProtKB-KW"/>
</dbReference>
<dbReference type="RefSeq" id="WP_271632088.1">
    <property type="nucleotide sequence ID" value="NZ_CP094970.1"/>
</dbReference>
<dbReference type="Pfam" id="PF04542">
    <property type="entry name" value="Sigma70_r2"/>
    <property type="match status" value="1"/>
</dbReference>
<sequence length="180" mass="19674">MAIALDGSEMGRVRANVGMPQDARTLYDTQYVPLVAQLHAMCGDRAEAEDAVQEAFVRALLKPDAFAALDNPVGWLRTVAVNQIRGRWRRRKRHRAVEHLLVDDAKPAPGLSPHYVAIVAALQQIPFAQREAIVMHHIADMSVGQIADALGVPAGTVKARLSRGRAALANLLQDEEDHHA</sequence>
<protein>
    <submittedName>
        <fullName evidence="8">Sigma-70 family RNA polymerase sigma factor</fullName>
    </submittedName>
</protein>
<dbReference type="Pfam" id="PF08281">
    <property type="entry name" value="Sigma70_r4_2"/>
    <property type="match status" value="1"/>
</dbReference>
<dbReference type="PANTHER" id="PTHR43133:SF50">
    <property type="entry name" value="ECF RNA POLYMERASE SIGMA FACTOR SIGM"/>
    <property type="match status" value="1"/>
</dbReference>
<dbReference type="Gene3D" id="1.10.10.10">
    <property type="entry name" value="Winged helix-like DNA-binding domain superfamily/Winged helix DNA-binding domain"/>
    <property type="match status" value="1"/>
</dbReference>
<feature type="domain" description="RNA polymerase sigma factor 70 region 4 type 2" evidence="7">
    <location>
        <begin position="117"/>
        <end position="168"/>
    </location>
</feature>
<dbReference type="EMBL" id="CP094970">
    <property type="protein sequence ID" value="UYM03479.1"/>
    <property type="molecule type" value="Genomic_DNA"/>
</dbReference>
<dbReference type="InterPro" id="IPR036388">
    <property type="entry name" value="WH-like_DNA-bd_sf"/>
</dbReference>
<keyword evidence="3" id="KW-0731">Sigma factor</keyword>
<dbReference type="PANTHER" id="PTHR43133">
    <property type="entry name" value="RNA POLYMERASE ECF-TYPE SIGMA FACTO"/>
    <property type="match status" value="1"/>
</dbReference>
<dbReference type="Proteomes" id="UP001164390">
    <property type="component" value="Chromosome"/>
</dbReference>
<evidence type="ECO:0000256" key="2">
    <source>
        <dbReference type="ARBA" id="ARBA00023015"/>
    </source>
</evidence>
<dbReference type="Gene3D" id="1.10.1740.10">
    <property type="match status" value="1"/>
</dbReference>
<accession>A0AA46YJE4</accession>
<evidence type="ECO:0000256" key="4">
    <source>
        <dbReference type="ARBA" id="ARBA00023125"/>
    </source>
</evidence>
<evidence type="ECO:0000256" key="1">
    <source>
        <dbReference type="ARBA" id="ARBA00010641"/>
    </source>
</evidence>
<dbReference type="CDD" id="cd06171">
    <property type="entry name" value="Sigma70_r4"/>
    <property type="match status" value="1"/>
</dbReference>
<gene>
    <name evidence="8" type="ORF">L0C25_13020</name>
</gene>
<keyword evidence="4" id="KW-0238">DNA-binding</keyword>
<feature type="domain" description="RNA polymerase sigma-70 region 2" evidence="6">
    <location>
        <begin position="32"/>
        <end position="93"/>
    </location>
</feature>
<dbReference type="InterPro" id="IPR039425">
    <property type="entry name" value="RNA_pol_sigma-70-like"/>
</dbReference>
<evidence type="ECO:0000259" key="7">
    <source>
        <dbReference type="Pfam" id="PF08281"/>
    </source>
</evidence>
<proteinExistence type="inferred from homology"/>
<reference evidence="8" key="1">
    <citation type="submission" date="2022-01" db="EMBL/GenBank/DDBJ databases">
        <title>Nocardioidaceae gen. sp. A5X3R13.</title>
        <authorList>
            <person name="Lopez Marin M.A."/>
            <person name="Uhlik O."/>
        </authorList>
    </citation>
    <scope>NUCLEOTIDE SEQUENCE</scope>
    <source>
        <strain evidence="8">A5X3R13</strain>
    </source>
</reference>
<evidence type="ECO:0000313" key="8">
    <source>
        <dbReference type="EMBL" id="UYM03479.1"/>
    </source>
</evidence>
<dbReference type="SUPFAM" id="SSF88946">
    <property type="entry name" value="Sigma2 domain of RNA polymerase sigma factors"/>
    <property type="match status" value="1"/>
</dbReference>
<dbReference type="KEGG" id="sgrg:L0C25_13020"/>
<organism evidence="8 9">
    <name type="scientific">Solicola gregarius</name>
    <dbReference type="NCBI Taxonomy" id="2908642"/>
    <lineage>
        <taxon>Bacteria</taxon>
        <taxon>Bacillati</taxon>
        <taxon>Actinomycetota</taxon>
        <taxon>Actinomycetes</taxon>
        <taxon>Propionibacteriales</taxon>
        <taxon>Nocardioidaceae</taxon>
        <taxon>Solicola</taxon>
    </lineage>
</organism>
<dbReference type="GO" id="GO:0003677">
    <property type="term" value="F:DNA binding"/>
    <property type="evidence" value="ECO:0007669"/>
    <property type="project" value="UniProtKB-KW"/>
</dbReference>
<dbReference type="AlphaFoldDB" id="A0AA46YJE4"/>
<dbReference type="GO" id="GO:0006352">
    <property type="term" value="P:DNA-templated transcription initiation"/>
    <property type="evidence" value="ECO:0007669"/>
    <property type="project" value="InterPro"/>
</dbReference>
<dbReference type="InterPro" id="IPR007627">
    <property type="entry name" value="RNA_pol_sigma70_r2"/>
</dbReference>
<dbReference type="InterPro" id="IPR013325">
    <property type="entry name" value="RNA_pol_sigma_r2"/>
</dbReference>
<keyword evidence="9" id="KW-1185">Reference proteome</keyword>
<evidence type="ECO:0000256" key="3">
    <source>
        <dbReference type="ARBA" id="ARBA00023082"/>
    </source>
</evidence>
<evidence type="ECO:0000313" key="9">
    <source>
        <dbReference type="Proteomes" id="UP001164390"/>
    </source>
</evidence>
<comment type="similarity">
    <text evidence="1">Belongs to the sigma-70 factor family. ECF subfamily.</text>
</comment>
<dbReference type="NCBIfam" id="TIGR02937">
    <property type="entry name" value="sigma70-ECF"/>
    <property type="match status" value="1"/>
</dbReference>
<evidence type="ECO:0000259" key="6">
    <source>
        <dbReference type="Pfam" id="PF04542"/>
    </source>
</evidence>
<keyword evidence="2" id="KW-0805">Transcription regulation</keyword>
<dbReference type="SUPFAM" id="SSF88659">
    <property type="entry name" value="Sigma3 and sigma4 domains of RNA polymerase sigma factors"/>
    <property type="match status" value="1"/>
</dbReference>
<dbReference type="InterPro" id="IPR014284">
    <property type="entry name" value="RNA_pol_sigma-70_dom"/>
</dbReference>
<dbReference type="InterPro" id="IPR013324">
    <property type="entry name" value="RNA_pol_sigma_r3/r4-like"/>
</dbReference>
<dbReference type="InterPro" id="IPR013249">
    <property type="entry name" value="RNA_pol_sigma70_r4_t2"/>
</dbReference>
<keyword evidence="5" id="KW-0804">Transcription</keyword>